<organism evidence="2 3">
    <name type="scientific">Kordia algicida OT-1</name>
    <dbReference type="NCBI Taxonomy" id="391587"/>
    <lineage>
        <taxon>Bacteria</taxon>
        <taxon>Pseudomonadati</taxon>
        <taxon>Bacteroidota</taxon>
        <taxon>Flavobacteriia</taxon>
        <taxon>Flavobacteriales</taxon>
        <taxon>Flavobacteriaceae</taxon>
        <taxon>Kordia</taxon>
    </lineage>
</organism>
<name>A9DQ40_9FLAO</name>
<evidence type="ECO:0000256" key="1">
    <source>
        <dbReference type="SAM" id="SignalP"/>
    </source>
</evidence>
<reference evidence="2 3" key="1">
    <citation type="journal article" date="2011" name="J. Bacteriol.">
        <title>Genome sequence of the algicidal bacterium Kordia algicida OT-1.</title>
        <authorList>
            <person name="Lee H.S."/>
            <person name="Kang S.G."/>
            <person name="Kwon K.K."/>
            <person name="Lee J.H."/>
            <person name="Kim S.J."/>
        </authorList>
    </citation>
    <scope>NUCLEOTIDE SEQUENCE [LARGE SCALE GENOMIC DNA]</scope>
    <source>
        <strain evidence="2 3">OT-1</strain>
    </source>
</reference>
<dbReference type="AlphaFoldDB" id="A9DQ40"/>
<keyword evidence="1" id="KW-0732">Signal</keyword>
<accession>A9DQ40</accession>
<dbReference type="HOGENOM" id="CLU_2058294_0_0_10"/>
<feature type="chain" id="PRO_5002737478" evidence="1">
    <location>
        <begin position="23"/>
        <end position="119"/>
    </location>
</feature>
<protein>
    <submittedName>
        <fullName evidence="2">Uncharacterized protein</fullName>
    </submittedName>
</protein>
<feature type="signal peptide" evidence="1">
    <location>
        <begin position="1"/>
        <end position="22"/>
    </location>
</feature>
<dbReference type="RefSeq" id="WP_007095622.1">
    <property type="nucleotide sequence ID" value="NZ_CP142125.1"/>
</dbReference>
<sequence length="119" mass="13604">MKAIKLVPLFLLIFLINSYTCAAQEEEAIEEIDEPTVLIANFKGMDKNTFVFTYTDTDGEESEMIFEKITPEVKKAFNFNDASIIGKKFKITYTTKNVPEKDDEDMLVSMNTIIALEKM</sequence>
<proteinExistence type="predicted"/>
<comment type="caution">
    <text evidence="2">The sequence shown here is derived from an EMBL/GenBank/DDBJ whole genome shotgun (WGS) entry which is preliminary data.</text>
</comment>
<evidence type="ECO:0000313" key="2">
    <source>
        <dbReference type="EMBL" id="EDP96566.1"/>
    </source>
</evidence>
<dbReference type="EMBL" id="ABIB01000003">
    <property type="protein sequence ID" value="EDP96566.1"/>
    <property type="molecule type" value="Genomic_DNA"/>
</dbReference>
<gene>
    <name evidence="2" type="ORF">KAOT1_15423</name>
</gene>
<dbReference type="Proteomes" id="UP000002945">
    <property type="component" value="Unassembled WGS sequence"/>
</dbReference>
<evidence type="ECO:0000313" key="3">
    <source>
        <dbReference type="Proteomes" id="UP000002945"/>
    </source>
</evidence>
<dbReference type="OrthoDB" id="1453558at2"/>
<keyword evidence="3" id="KW-1185">Reference proteome</keyword>